<protein>
    <submittedName>
        <fullName evidence="4">Uncharacterized protein</fullName>
    </submittedName>
</protein>
<name>A0A7T6ZDA6_9BACI</name>
<proteinExistence type="predicted"/>
<evidence type="ECO:0000313" key="5">
    <source>
        <dbReference type="Proteomes" id="UP000595349"/>
    </source>
</evidence>
<feature type="domain" description="TcaA 4th" evidence="2">
    <location>
        <begin position="39"/>
        <end position="120"/>
    </location>
</feature>
<evidence type="ECO:0000259" key="3">
    <source>
        <dbReference type="Pfam" id="PF25155"/>
    </source>
</evidence>
<organism evidence="4 5">
    <name type="scientific">Salicibibacter cibi</name>
    <dbReference type="NCBI Taxonomy" id="2743001"/>
    <lineage>
        <taxon>Bacteria</taxon>
        <taxon>Bacillati</taxon>
        <taxon>Bacillota</taxon>
        <taxon>Bacilli</taxon>
        <taxon>Bacillales</taxon>
        <taxon>Bacillaceae</taxon>
        <taxon>Salicibibacter</taxon>
    </lineage>
</organism>
<dbReference type="EMBL" id="CP054706">
    <property type="protein sequence ID" value="QQK81413.1"/>
    <property type="molecule type" value="Genomic_DNA"/>
</dbReference>
<keyword evidence="5" id="KW-1185">Reference proteome</keyword>
<dbReference type="InterPro" id="IPR054530">
    <property type="entry name" value="TcaA_4th"/>
</dbReference>
<feature type="domain" description="YvbJ-like NTF2-like" evidence="3">
    <location>
        <begin position="134"/>
        <end position="253"/>
    </location>
</feature>
<dbReference type="RefSeq" id="WP_200085840.1">
    <property type="nucleotide sequence ID" value="NZ_CP054706.1"/>
</dbReference>
<dbReference type="Pfam" id="PF22820">
    <property type="entry name" value="TcaA_3rd_4th"/>
    <property type="match status" value="1"/>
</dbReference>
<evidence type="ECO:0000256" key="1">
    <source>
        <dbReference type="SAM" id="MobiDB-lite"/>
    </source>
</evidence>
<accession>A0A7T6ZDA6</accession>
<evidence type="ECO:0000259" key="2">
    <source>
        <dbReference type="Pfam" id="PF22820"/>
    </source>
</evidence>
<dbReference type="InterPro" id="IPR056902">
    <property type="entry name" value="NTF2_YvbJ"/>
</dbReference>
<reference evidence="4 5" key="1">
    <citation type="submission" date="2020-06" db="EMBL/GenBank/DDBJ databases">
        <title>Genomic analysis of Salicibibacter sp. NKC21-4.</title>
        <authorList>
            <person name="Oh Y.J."/>
        </authorList>
    </citation>
    <scope>NUCLEOTIDE SEQUENCE [LARGE SCALE GENOMIC DNA]</scope>
    <source>
        <strain evidence="4 5">NKC21-4</strain>
    </source>
</reference>
<evidence type="ECO:0000313" key="4">
    <source>
        <dbReference type="EMBL" id="QQK81413.1"/>
    </source>
</evidence>
<dbReference type="AlphaFoldDB" id="A0A7T6ZDA6"/>
<feature type="region of interest" description="Disordered" evidence="1">
    <location>
        <begin position="1"/>
        <end position="20"/>
    </location>
</feature>
<gene>
    <name evidence="4" type="ORF">HUG20_16850</name>
</gene>
<sequence>MYSIQGESESAYASNQEESEITLFDQENFEVEHSMNLSGDPISVESTMPNTVVFIDGDEVDQIEEEDLEDSEGMLQSDEGKEIGDVSAGHEIHGEVELPWATATSDPVEVEEDTNTYTITPDPVSEEETEEALTQVINDYMTDRMEALTEQDMDVLDTDAISEEIESDIESDVQDYDDENYLEGDVLGTRIDFGDVDYRYADGGTHTLSIPVESHEDTRQNREIGGDEDFSEDHQQLIVQMIYEDDTWIVDEVDYDNTVMPDEPYMTGDRVVETEFD</sequence>
<dbReference type="KEGG" id="scib:HUG20_16850"/>
<feature type="compositionally biased region" description="Polar residues" evidence="1">
    <location>
        <begin position="1"/>
        <end position="16"/>
    </location>
</feature>
<dbReference type="Pfam" id="PF25155">
    <property type="entry name" value="NTF2_YvbJ"/>
    <property type="match status" value="1"/>
</dbReference>
<dbReference type="Proteomes" id="UP000595349">
    <property type="component" value="Chromosome"/>
</dbReference>